<dbReference type="RefSeq" id="XP_008079777.1">
    <property type="nucleotide sequence ID" value="XM_008081586.1"/>
</dbReference>
<dbReference type="KEGG" id="glz:GLAREA_06172"/>
<reference evidence="2 3" key="1">
    <citation type="journal article" date="2013" name="BMC Genomics">
        <title>Genomics-driven discovery of the pneumocandin biosynthetic gene cluster in the fungus Glarea lozoyensis.</title>
        <authorList>
            <person name="Chen L."/>
            <person name="Yue Q."/>
            <person name="Zhang X."/>
            <person name="Xiang M."/>
            <person name="Wang C."/>
            <person name="Li S."/>
            <person name="Che Y."/>
            <person name="Ortiz-Lopez F.J."/>
            <person name="Bills G.F."/>
            <person name="Liu X."/>
            <person name="An Z."/>
        </authorList>
    </citation>
    <scope>NUCLEOTIDE SEQUENCE [LARGE SCALE GENOMIC DNA]</scope>
    <source>
        <strain evidence="3">ATCC 20868 / MF5171</strain>
    </source>
</reference>
<protein>
    <submittedName>
        <fullName evidence="2">Uncharacterized protein</fullName>
    </submittedName>
</protein>
<evidence type="ECO:0000256" key="1">
    <source>
        <dbReference type="SAM" id="MobiDB-lite"/>
    </source>
</evidence>
<dbReference type="CDD" id="cd00303">
    <property type="entry name" value="retropepsin_like"/>
    <property type="match status" value="1"/>
</dbReference>
<dbReference type="OMA" id="MIHEHEA"/>
<name>S3D5X8_GLAL2</name>
<dbReference type="OrthoDB" id="5426765at2759"/>
<keyword evidence="3" id="KW-1185">Reference proteome</keyword>
<dbReference type="InterPro" id="IPR021109">
    <property type="entry name" value="Peptidase_aspartic_dom_sf"/>
</dbReference>
<accession>S3D5X8</accession>
<organism evidence="2 3">
    <name type="scientific">Glarea lozoyensis (strain ATCC 20868 / MF5171)</name>
    <dbReference type="NCBI Taxonomy" id="1116229"/>
    <lineage>
        <taxon>Eukaryota</taxon>
        <taxon>Fungi</taxon>
        <taxon>Dikarya</taxon>
        <taxon>Ascomycota</taxon>
        <taxon>Pezizomycotina</taxon>
        <taxon>Leotiomycetes</taxon>
        <taxon>Helotiales</taxon>
        <taxon>Helotiaceae</taxon>
        <taxon>Glarea</taxon>
    </lineage>
</organism>
<evidence type="ECO:0000313" key="3">
    <source>
        <dbReference type="Proteomes" id="UP000016922"/>
    </source>
</evidence>
<dbReference type="AlphaFoldDB" id="S3D5X8"/>
<gene>
    <name evidence="2" type="ORF">GLAREA_06172</name>
</gene>
<feature type="region of interest" description="Disordered" evidence="1">
    <location>
        <begin position="461"/>
        <end position="506"/>
    </location>
</feature>
<feature type="region of interest" description="Disordered" evidence="1">
    <location>
        <begin position="172"/>
        <end position="201"/>
    </location>
</feature>
<dbReference type="EMBL" id="KE145358">
    <property type="protein sequence ID" value="EPE33160.1"/>
    <property type="molecule type" value="Genomic_DNA"/>
</dbReference>
<dbReference type="Gene3D" id="2.40.70.10">
    <property type="entry name" value="Acid Proteases"/>
    <property type="match status" value="1"/>
</dbReference>
<proteinExistence type="predicted"/>
<evidence type="ECO:0000313" key="2">
    <source>
        <dbReference type="EMBL" id="EPE33160.1"/>
    </source>
</evidence>
<sequence length="506" mass="57389">MEALTFASVIIDIVGLAVNITGASSYTTIAQGLNHAFKVKLFVTEELPILSELLRETNSIFLSTQHPIPESAVSALSLCMNRMKVLQAVLEKNHAIPDQKQHPSKAVRFMLSGGKMYNSCLAFKEAVVFIREIATMFLVTVVAEQQSRMLSMTLELQHEQFQQRQEIIAFMTKPTQKLQPEESRSRDYNDAPGSDGPSTTVAHHLRPTLLEEHIKEEIEDQQLQAELQRKKLDDVDSTLFLIKLLPIFNRIEARFSAMCKLDTGSEVNIIDRRFIEERKLESLVEVIPQEFQRPYRGFGGGQFTFDRKIKLPFTMKRAAKVHTAEFFLYSPLPYNILIGNTFFRAVVEADESYKNTVAIIVPGKMKLNREQETLRQIQLDNQNRVDEALKQEKVERRKRALIVRQQKRLREASFSGSYTTGRAYTIDENSLTATPSSGGPLYIMQAGQSPEISQYIEPRTMPIPGFSVQDRSNERAQKEQGSSSKENGLISEKGIDNTDLPPTNIE</sequence>
<feature type="compositionally biased region" description="Basic and acidic residues" evidence="1">
    <location>
        <begin position="179"/>
        <end position="189"/>
    </location>
</feature>
<dbReference type="GeneID" id="19465226"/>
<dbReference type="HOGENOM" id="CLU_538669_0_0_1"/>
<dbReference type="Proteomes" id="UP000016922">
    <property type="component" value="Unassembled WGS sequence"/>
</dbReference>